<evidence type="ECO:0000256" key="1">
    <source>
        <dbReference type="SAM" id="MobiDB-lite"/>
    </source>
</evidence>
<reference evidence="2 3" key="1">
    <citation type="submission" date="2019-08" db="EMBL/GenBank/DDBJ databases">
        <title>Whole genome of Aphis craccivora.</title>
        <authorList>
            <person name="Voronova N.V."/>
            <person name="Shulinski R.S."/>
            <person name="Bandarenka Y.V."/>
            <person name="Zhorov D.G."/>
            <person name="Warner D."/>
        </authorList>
    </citation>
    <scope>NUCLEOTIDE SEQUENCE [LARGE SCALE GENOMIC DNA]</scope>
    <source>
        <strain evidence="2">180601</strain>
        <tissue evidence="2">Whole Body</tissue>
    </source>
</reference>
<proteinExistence type="predicted"/>
<evidence type="ECO:0000313" key="3">
    <source>
        <dbReference type="Proteomes" id="UP000478052"/>
    </source>
</evidence>
<evidence type="ECO:0000313" key="2">
    <source>
        <dbReference type="EMBL" id="KAF0752116.1"/>
    </source>
</evidence>
<protein>
    <submittedName>
        <fullName evidence="2">Zinc finger BED domain-containing protein 4-like</fullName>
    </submittedName>
</protein>
<gene>
    <name evidence="2" type="ORF">FWK35_00021025</name>
</gene>
<comment type="caution">
    <text evidence="2">The sequence shown here is derived from an EMBL/GenBank/DDBJ whole genome shotgun (WGS) entry which is preliminary data.</text>
</comment>
<dbReference type="Proteomes" id="UP000478052">
    <property type="component" value="Unassembled WGS sequence"/>
</dbReference>
<feature type="non-terminal residue" evidence="2">
    <location>
        <position position="116"/>
    </location>
</feature>
<name>A0A6G0YAP6_APHCR</name>
<accession>A0A6G0YAP6</accession>
<sequence>MPNEVLKFILNKNSINIGTNGTQVPRNNDNIDNDNSEMINPTVTEETRADTKLNINNSRGELNQFLHRKVIQLNEDPLQVEWENNKVIGTSEPSERLFSKAGETVNFLILNLSNNN</sequence>
<keyword evidence="3" id="KW-1185">Reference proteome</keyword>
<organism evidence="2 3">
    <name type="scientific">Aphis craccivora</name>
    <name type="common">Cowpea aphid</name>
    <dbReference type="NCBI Taxonomy" id="307492"/>
    <lineage>
        <taxon>Eukaryota</taxon>
        <taxon>Metazoa</taxon>
        <taxon>Ecdysozoa</taxon>
        <taxon>Arthropoda</taxon>
        <taxon>Hexapoda</taxon>
        <taxon>Insecta</taxon>
        <taxon>Pterygota</taxon>
        <taxon>Neoptera</taxon>
        <taxon>Paraneoptera</taxon>
        <taxon>Hemiptera</taxon>
        <taxon>Sternorrhyncha</taxon>
        <taxon>Aphidomorpha</taxon>
        <taxon>Aphidoidea</taxon>
        <taxon>Aphididae</taxon>
        <taxon>Aphidini</taxon>
        <taxon>Aphis</taxon>
        <taxon>Aphis</taxon>
    </lineage>
</organism>
<dbReference type="AlphaFoldDB" id="A0A6G0YAP6"/>
<feature type="compositionally biased region" description="Polar residues" evidence="1">
    <location>
        <begin position="18"/>
        <end position="30"/>
    </location>
</feature>
<dbReference type="EMBL" id="VUJU01005155">
    <property type="protein sequence ID" value="KAF0752116.1"/>
    <property type="molecule type" value="Genomic_DNA"/>
</dbReference>
<feature type="region of interest" description="Disordered" evidence="1">
    <location>
        <begin position="18"/>
        <end position="38"/>
    </location>
</feature>